<feature type="transmembrane region" description="Helical" evidence="1">
    <location>
        <begin position="111"/>
        <end position="131"/>
    </location>
</feature>
<organism evidence="2 3">
    <name type="scientific">Entamoeba invadens IP1</name>
    <dbReference type="NCBI Taxonomy" id="370355"/>
    <lineage>
        <taxon>Eukaryota</taxon>
        <taxon>Amoebozoa</taxon>
        <taxon>Evosea</taxon>
        <taxon>Archamoebae</taxon>
        <taxon>Mastigamoebida</taxon>
        <taxon>Entamoebidae</taxon>
        <taxon>Entamoeba</taxon>
    </lineage>
</organism>
<keyword evidence="3" id="KW-1185">Reference proteome</keyword>
<evidence type="ECO:0000313" key="2">
    <source>
        <dbReference type="EMBL" id="ELP85530.1"/>
    </source>
</evidence>
<keyword evidence="1" id="KW-1133">Transmembrane helix</keyword>
<dbReference type="AlphaFoldDB" id="L7FJZ2"/>
<dbReference type="GeneID" id="14884506"/>
<dbReference type="RefSeq" id="XP_004184876.1">
    <property type="nucleotide sequence ID" value="XM_004184828.1"/>
</dbReference>
<gene>
    <name evidence="2" type="ORF">EIN_516470</name>
</gene>
<name>L7FJZ2_ENTIV</name>
<keyword evidence="1" id="KW-0812">Transmembrane</keyword>
<dbReference type="EMBL" id="KB207054">
    <property type="protein sequence ID" value="ELP85530.1"/>
    <property type="molecule type" value="Genomic_DNA"/>
</dbReference>
<dbReference type="Proteomes" id="UP000014680">
    <property type="component" value="Unassembled WGS sequence"/>
</dbReference>
<keyword evidence="1" id="KW-0472">Membrane</keyword>
<dbReference type="KEGG" id="eiv:EIN_516470"/>
<accession>L7FJZ2</accession>
<dbReference type="VEuPathDB" id="AmoebaDB:EIN_516470"/>
<reference evidence="2 3" key="1">
    <citation type="submission" date="2012-10" db="EMBL/GenBank/DDBJ databases">
        <authorList>
            <person name="Zafar N."/>
            <person name="Inman J."/>
            <person name="Hall N."/>
            <person name="Lorenzi H."/>
            <person name="Caler E."/>
        </authorList>
    </citation>
    <scope>NUCLEOTIDE SEQUENCE [LARGE SCALE GENOMIC DNA]</scope>
    <source>
        <strain evidence="2 3">IP1</strain>
    </source>
</reference>
<proteinExistence type="predicted"/>
<evidence type="ECO:0000313" key="3">
    <source>
        <dbReference type="Proteomes" id="UP000014680"/>
    </source>
</evidence>
<sequence>MKSFESKDMKGLSDTDSLFKMYEGMGFLYASLKNIRNTETSYVENSKSLKHYVKDTLLPKCGDVKEKININDVQSQIETIDLKQTEEAVKSVLGLKAFDEMDLKTPTPSNAMFWAVFFVTQIFTVIVFFWTSQKDSNTYDN</sequence>
<evidence type="ECO:0000256" key="1">
    <source>
        <dbReference type="SAM" id="Phobius"/>
    </source>
</evidence>
<dbReference type="OrthoDB" id="27001at2759"/>
<protein>
    <submittedName>
        <fullName evidence="2">Uncharacterized protein</fullName>
    </submittedName>
</protein>